<sequence>MTLRNIKLELAFALFRECHVIYFHNRMDDYIVGLRNFVEHWQTTLLKHGNKLMENIVIASPYVVKVTGRTSIKDNPKPGRSFNQETIFASRKYVL</sequence>
<dbReference type="EMBL" id="BGPR01004095">
    <property type="protein sequence ID" value="GBM95853.1"/>
    <property type="molecule type" value="Genomic_DNA"/>
</dbReference>
<evidence type="ECO:0000313" key="2">
    <source>
        <dbReference type="Proteomes" id="UP000499080"/>
    </source>
</evidence>
<proteinExistence type="predicted"/>
<protein>
    <submittedName>
        <fullName evidence="1">Uncharacterized protein</fullName>
    </submittedName>
</protein>
<gene>
    <name evidence="1" type="ORF">AVEN_31740_1</name>
</gene>
<dbReference type="AlphaFoldDB" id="A0A4Y2JZJ8"/>
<evidence type="ECO:0000313" key="1">
    <source>
        <dbReference type="EMBL" id="GBM95853.1"/>
    </source>
</evidence>
<dbReference type="Proteomes" id="UP000499080">
    <property type="component" value="Unassembled WGS sequence"/>
</dbReference>
<comment type="caution">
    <text evidence="1">The sequence shown here is derived from an EMBL/GenBank/DDBJ whole genome shotgun (WGS) entry which is preliminary data.</text>
</comment>
<organism evidence="1 2">
    <name type="scientific">Araneus ventricosus</name>
    <name type="common">Orbweaver spider</name>
    <name type="synonym">Epeira ventricosa</name>
    <dbReference type="NCBI Taxonomy" id="182803"/>
    <lineage>
        <taxon>Eukaryota</taxon>
        <taxon>Metazoa</taxon>
        <taxon>Ecdysozoa</taxon>
        <taxon>Arthropoda</taxon>
        <taxon>Chelicerata</taxon>
        <taxon>Arachnida</taxon>
        <taxon>Araneae</taxon>
        <taxon>Araneomorphae</taxon>
        <taxon>Entelegynae</taxon>
        <taxon>Araneoidea</taxon>
        <taxon>Araneidae</taxon>
        <taxon>Araneus</taxon>
    </lineage>
</organism>
<keyword evidence="2" id="KW-1185">Reference proteome</keyword>
<accession>A0A4Y2JZJ8</accession>
<name>A0A4Y2JZJ8_ARAVE</name>
<reference evidence="1 2" key="1">
    <citation type="journal article" date="2019" name="Sci. Rep.">
        <title>Orb-weaving spider Araneus ventricosus genome elucidates the spidroin gene catalogue.</title>
        <authorList>
            <person name="Kono N."/>
            <person name="Nakamura H."/>
            <person name="Ohtoshi R."/>
            <person name="Moran D.A.P."/>
            <person name="Shinohara A."/>
            <person name="Yoshida Y."/>
            <person name="Fujiwara M."/>
            <person name="Mori M."/>
            <person name="Tomita M."/>
            <person name="Arakawa K."/>
        </authorList>
    </citation>
    <scope>NUCLEOTIDE SEQUENCE [LARGE SCALE GENOMIC DNA]</scope>
</reference>